<dbReference type="InterPro" id="IPR050331">
    <property type="entry name" value="Zinc_finger"/>
</dbReference>
<keyword evidence="5" id="KW-0862">Zinc</keyword>
<evidence type="ECO:0000256" key="5">
    <source>
        <dbReference type="ARBA" id="ARBA00022833"/>
    </source>
</evidence>
<dbReference type="InterPro" id="IPR013087">
    <property type="entry name" value="Znf_C2H2_type"/>
</dbReference>
<comment type="subcellular location">
    <subcellularLocation>
        <location evidence="1">Nucleus</location>
    </subcellularLocation>
</comment>
<gene>
    <name evidence="9" type="ORF">ILYODFUR_010548</name>
</gene>
<evidence type="ECO:0000256" key="7">
    <source>
        <dbReference type="PROSITE-ProRule" id="PRU00042"/>
    </source>
</evidence>
<feature type="domain" description="C2H2-type" evidence="8">
    <location>
        <begin position="220"/>
        <end position="247"/>
    </location>
</feature>
<evidence type="ECO:0000256" key="2">
    <source>
        <dbReference type="ARBA" id="ARBA00022723"/>
    </source>
</evidence>
<feature type="domain" description="C2H2-type" evidence="8">
    <location>
        <begin position="276"/>
        <end position="303"/>
    </location>
</feature>
<dbReference type="PROSITE" id="PS00028">
    <property type="entry name" value="ZINC_FINGER_C2H2_1"/>
    <property type="match status" value="3"/>
</dbReference>
<organism evidence="9 10">
    <name type="scientific">Ilyodon furcidens</name>
    <name type="common">goldbreast splitfin</name>
    <dbReference type="NCBI Taxonomy" id="33524"/>
    <lineage>
        <taxon>Eukaryota</taxon>
        <taxon>Metazoa</taxon>
        <taxon>Chordata</taxon>
        <taxon>Craniata</taxon>
        <taxon>Vertebrata</taxon>
        <taxon>Euteleostomi</taxon>
        <taxon>Actinopterygii</taxon>
        <taxon>Neopterygii</taxon>
        <taxon>Teleostei</taxon>
        <taxon>Neoteleostei</taxon>
        <taxon>Acanthomorphata</taxon>
        <taxon>Ovalentaria</taxon>
        <taxon>Atherinomorphae</taxon>
        <taxon>Cyprinodontiformes</taxon>
        <taxon>Goodeidae</taxon>
        <taxon>Ilyodon</taxon>
    </lineage>
</organism>
<keyword evidence="10" id="KW-1185">Reference proteome</keyword>
<reference evidence="9 10" key="1">
    <citation type="submission" date="2021-06" db="EMBL/GenBank/DDBJ databases">
        <authorList>
            <person name="Palmer J.M."/>
        </authorList>
    </citation>
    <scope>NUCLEOTIDE SEQUENCE [LARGE SCALE GENOMIC DNA]</scope>
    <source>
        <strain evidence="10">if_2019</strain>
        <tissue evidence="9">Muscle</tissue>
    </source>
</reference>
<protein>
    <recommendedName>
        <fullName evidence="8">C2H2-type domain-containing protein</fullName>
    </recommendedName>
</protein>
<dbReference type="PANTHER" id="PTHR16515:SF49">
    <property type="entry name" value="GASTRULA ZINC FINGER PROTEIN XLCGF49.1-LIKE-RELATED"/>
    <property type="match status" value="1"/>
</dbReference>
<keyword evidence="4 7" id="KW-0863">Zinc-finger</keyword>
<dbReference type="SMART" id="SM00355">
    <property type="entry name" value="ZnF_C2H2"/>
    <property type="match status" value="5"/>
</dbReference>
<dbReference type="Pfam" id="PF13912">
    <property type="entry name" value="zf-C2H2_6"/>
    <property type="match status" value="1"/>
</dbReference>
<comment type="caution">
    <text evidence="9">The sequence shown here is derived from an EMBL/GenBank/DDBJ whole genome shotgun (WGS) entry which is preliminary data.</text>
</comment>
<dbReference type="PANTHER" id="PTHR16515">
    <property type="entry name" value="PR DOMAIN ZINC FINGER PROTEIN"/>
    <property type="match status" value="1"/>
</dbReference>
<feature type="non-terminal residue" evidence="9">
    <location>
        <position position="1"/>
    </location>
</feature>
<feature type="domain" description="C2H2-type" evidence="8">
    <location>
        <begin position="169"/>
        <end position="196"/>
    </location>
</feature>
<evidence type="ECO:0000256" key="1">
    <source>
        <dbReference type="ARBA" id="ARBA00004123"/>
    </source>
</evidence>
<dbReference type="SUPFAM" id="SSF57667">
    <property type="entry name" value="beta-beta-alpha zinc fingers"/>
    <property type="match status" value="4"/>
</dbReference>
<dbReference type="EMBL" id="JAHRIQ010070282">
    <property type="protein sequence ID" value="MEQ2243799.1"/>
    <property type="molecule type" value="Genomic_DNA"/>
</dbReference>
<name>A0ABV0UEY1_9TELE</name>
<dbReference type="Pfam" id="PF00096">
    <property type="entry name" value="zf-C2H2"/>
    <property type="match status" value="2"/>
</dbReference>
<keyword evidence="2" id="KW-0479">Metal-binding</keyword>
<evidence type="ECO:0000256" key="6">
    <source>
        <dbReference type="ARBA" id="ARBA00023242"/>
    </source>
</evidence>
<dbReference type="PROSITE" id="PS50157">
    <property type="entry name" value="ZINC_FINGER_C2H2_2"/>
    <property type="match status" value="5"/>
</dbReference>
<evidence type="ECO:0000256" key="4">
    <source>
        <dbReference type="ARBA" id="ARBA00022771"/>
    </source>
</evidence>
<feature type="domain" description="C2H2-type" evidence="8">
    <location>
        <begin position="248"/>
        <end position="275"/>
    </location>
</feature>
<sequence length="303" mass="34952">EPEPEQMTETKEQVSLWVFRDEGQVLVKQEINISMVTPAYKEIFNNGPELQQIAGSKEKPEPLQIKDEHEKPELVQIKEEREEPVPIQIKMEHVLCSDQDVELLEVKQEAETFMVTPIYEQSNSEPEPIKNQLLSAISLEAEYQHQQGSRNCRDNVDNLKLKKHKNGVHSCEICGKCFTRRKHLTSHMQTHTGEKLCDKSYKRSSELARHIRAHTGERPYSCEVCGKSFSECCKMGRHRRTHTGKNPYACKVCGNSFRYGSNLTEHMRTHTSEKPYSYKVCAKSFTECGSMGRHMRTHASEKI</sequence>
<keyword evidence="3" id="KW-0677">Repeat</keyword>
<proteinExistence type="predicted"/>
<dbReference type="Proteomes" id="UP001482620">
    <property type="component" value="Unassembled WGS sequence"/>
</dbReference>
<dbReference type="Gene3D" id="3.30.160.60">
    <property type="entry name" value="Classic Zinc Finger"/>
    <property type="match status" value="5"/>
</dbReference>
<dbReference type="InterPro" id="IPR036236">
    <property type="entry name" value="Znf_C2H2_sf"/>
</dbReference>
<evidence type="ECO:0000313" key="10">
    <source>
        <dbReference type="Proteomes" id="UP001482620"/>
    </source>
</evidence>
<feature type="domain" description="C2H2-type" evidence="8">
    <location>
        <begin position="197"/>
        <end position="219"/>
    </location>
</feature>
<accession>A0ABV0UEY1</accession>
<evidence type="ECO:0000313" key="9">
    <source>
        <dbReference type="EMBL" id="MEQ2243799.1"/>
    </source>
</evidence>
<evidence type="ECO:0000256" key="3">
    <source>
        <dbReference type="ARBA" id="ARBA00022737"/>
    </source>
</evidence>
<keyword evidence="6" id="KW-0539">Nucleus</keyword>
<evidence type="ECO:0000259" key="8">
    <source>
        <dbReference type="PROSITE" id="PS50157"/>
    </source>
</evidence>